<reference evidence="1 2" key="1">
    <citation type="submission" date="2016-07" db="EMBL/GenBank/DDBJ databases">
        <title>Revisiting the taxonomy of the Elizabethkingia Genus using Whole-Genome Sequencing, Optical Mapping, and MALDI-TOF, along with proposal of three novel Elizabethkingia species: Elizabethkingia bruuniana sp. nov., Elizabethkingia ursingii sp. nov., and Elizabethkingia occulta sp. nov.</title>
        <authorList>
            <person name="Nicholson A.C."/>
        </authorList>
    </citation>
    <scope>NUCLEOTIDE SEQUENCE [LARGE SCALE GENOMIC DNA]</scope>
    <source>
        <strain evidence="1 2">F3201</strain>
    </source>
</reference>
<proteinExistence type="predicted"/>
<organism evidence="1 2">
    <name type="scientific">Elizabethkingia anophelis</name>
    <dbReference type="NCBI Taxonomy" id="1117645"/>
    <lineage>
        <taxon>Bacteria</taxon>
        <taxon>Pseudomonadati</taxon>
        <taxon>Bacteroidota</taxon>
        <taxon>Flavobacteriia</taxon>
        <taxon>Flavobacteriales</taxon>
        <taxon>Weeksellaceae</taxon>
        <taxon>Elizabethkingia</taxon>
    </lineage>
</organism>
<name>A0AAU8UW32_9FLAO</name>
<dbReference type="Proteomes" id="UP000190848">
    <property type="component" value="Chromosome"/>
</dbReference>
<dbReference type="AlphaFoldDB" id="A0AAU8UW32"/>
<protein>
    <submittedName>
        <fullName evidence="1">Uncharacterized protein</fullName>
    </submittedName>
</protein>
<gene>
    <name evidence="1" type="ORF">BBD32_11770</name>
</gene>
<accession>A0AAU8UW32</accession>
<evidence type="ECO:0000313" key="1">
    <source>
        <dbReference type="EMBL" id="AQX02094.1"/>
    </source>
</evidence>
<evidence type="ECO:0000313" key="2">
    <source>
        <dbReference type="Proteomes" id="UP000190848"/>
    </source>
</evidence>
<dbReference type="EMBL" id="CP016374">
    <property type="protein sequence ID" value="AQX02094.1"/>
    <property type="molecule type" value="Genomic_DNA"/>
</dbReference>
<sequence>MGSCRQEDSALTSSNKIETKLTRNTLYDKRAKEIFEKVIFNPEAYGFKLDSTKNNKLYYSKLNILIPLNKEFLTIPIKSLKIANTNQRLSIGNHGYGKDTFILNSEEHIGWFGESYSGATSERIVNYDDRNLAIIDKQDITIYARSGDLFNYKSPNGHYIIGEDLYLTPDDTDSGKEINTDLYHYANETPNGDLLILK</sequence>